<dbReference type="InterPro" id="IPR027267">
    <property type="entry name" value="AH/BAR_dom_sf"/>
</dbReference>
<dbReference type="PANTHER" id="PTHR12121">
    <property type="entry name" value="CARBON CATABOLITE REPRESSOR PROTEIN 4"/>
    <property type="match status" value="1"/>
</dbReference>
<dbReference type="SUPFAM" id="SSF103657">
    <property type="entry name" value="BAR/IMD domain-like"/>
    <property type="match status" value="1"/>
</dbReference>
<feature type="region of interest" description="Disordered" evidence="3">
    <location>
        <begin position="565"/>
        <end position="596"/>
    </location>
</feature>
<dbReference type="EMBL" id="KV016294">
    <property type="protein sequence ID" value="KZV19787.1"/>
    <property type="molecule type" value="Genomic_DNA"/>
</dbReference>
<dbReference type="SUPFAM" id="SSF50044">
    <property type="entry name" value="SH3-domain"/>
    <property type="match status" value="1"/>
</dbReference>
<protein>
    <submittedName>
        <fullName evidence="5">Endophilin-A-like</fullName>
    </submittedName>
</protein>
<dbReference type="Proteomes" id="UP000250235">
    <property type="component" value="Unassembled WGS sequence"/>
</dbReference>
<dbReference type="Pfam" id="PF14604">
    <property type="entry name" value="SH3_9"/>
    <property type="match status" value="1"/>
</dbReference>
<dbReference type="AlphaFoldDB" id="A0A2Z7ADF0"/>
<evidence type="ECO:0000256" key="2">
    <source>
        <dbReference type="PROSITE-ProRule" id="PRU00192"/>
    </source>
</evidence>
<evidence type="ECO:0000313" key="6">
    <source>
        <dbReference type="Proteomes" id="UP000250235"/>
    </source>
</evidence>
<evidence type="ECO:0000313" key="5">
    <source>
        <dbReference type="EMBL" id="KZV19787.1"/>
    </source>
</evidence>
<organism evidence="5 6">
    <name type="scientific">Dorcoceras hygrometricum</name>
    <dbReference type="NCBI Taxonomy" id="472368"/>
    <lineage>
        <taxon>Eukaryota</taxon>
        <taxon>Viridiplantae</taxon>
        <taxon>Streptophyta</taxon>
        <taxon>Embryophyta</taxon>
        <taxon>Tracheophyta</taxon>
        <taxon>Spermatophyta</taxon>
        <taxon>Magnoliopsida</taxon>
        <taxon>eudicotyledons</taxon>
        <taxon>Gunneridae</taxon>
        <taxon>Pentapetalae</taxon>
        <taxon>asterids</taxon>
        <taxon>lamiids</taxon>
        <taxon>Lamiales</taxon>
        <taxon>Gesneriaceae</taxon>
        <taxon>Didymocarpoideae</taxon>
        <taxon>Trichosporeae</taxon>
        <taxon>Loxocarpinae</taxon>
        <taxon>Dorcoceras</taxon>
    </lineage>
</organism>
<feature type="domain" description="SH3" evidence="4">
    <location>
        <begin position="603"/>
        <end position="662"/>
    </location>
</feature>
<proteinExistence type="predicted"/>
<evidence type="ECO:0000256" key="3">
    <source>
        <dbReference type="SAM" id="MobiDB-lite"/>
    </source>
</evidence>
<keyword evidence="6" id="KW-1185">Reference proteome</keyword>
<feature type="compositionally biased region" description="Basic and acidic residues" evidence="3">
    <location>
        <begin position="576"/>
        <end position="590"/>
    </location>
</feature>
<feature type="region of interest" description="Disordered" evidence="3">
    <location>
        <begin position="80"/>
        <end position="109"/>
    </location>
</feature>
<evidence type="ECO:0000256" key="1">
    <source>
        <dbReference type="ARBA" id="ARBA00022443"/>
    </source>
</evidence>
<gene>
    <name evidence="5" type="ORF">F511_18786</name>
</gene>
<dbReference type="InterPro" id="IPR005135">
    <property type="entry name" value="Endo/exonuclease/phosphatase"/>
</dbReference>
<dbReference type="SUPFAM" id="SSF56219">
    <property type="entry name" value="DNase I-like"/>
    <property type="match status" value="1"/>
</dbReference>
<sequence length="675" mass="75141">MSDQNEAGPIEYLNYKKRPSNGDVLVARRVTARLIGATVCEFSGTAIQVMLKCCFLLPSPSAELVIEERIEYNDLVDSVGDEKTPSLDKEDKPLAGLEPKDLQVDHGDPNDPRVRLKRDCVGIMAAFRLNNPSGTHIIIANTHLYWDPEWTDVKIAQARYLLSRLAKFKKMVSNKFHCTLPIIVAGDFNSIPGDQVYQYLISGTTSSGHETADDELPIPLSSVYEYIGGEPVFTNCTPGFTGTLDYILFTPGGDIKPCSYLELPAVDSPDVDGGLPNYYHPSDHLPIGAEFEVILRQLGQLGHEGVMIDEADMHCHRQLQNLYKSTRAAKVKTCCYLNSSVVVSESNESSYITSAVTFKELFVPQHFQRDLVRGLEGFISTSKKQMVIARKLAEGSCKYGIENQDSTHALARIASNFGTSHASVEDHRETMLGLLSYQVSEPLHSLMNGAPLEDARHLTHQYNRMRQEIEIQAAEVIRRQSKFRESSAENVLKLKNAEKKLSELKSSMLALGKEATAAMLSVENQQQESTFQKILAMVDAERSYHQNVVALLEKLHSEMILVEQTDDSSLQTENPSIKDENSPLDEDKVPIRSSGWSNEDKNDSYFLAKVIHSFDAEAHGELTLEVDDYVVVRQVTLDGWSEGECKGNTGWFPSAYVTKRESIPATKSSESEPPP</sequence>
<dbReference type="PROSITE" id="PS50002">
    <property type="entry name" value="SH3"/>
    <property type="match status" value="1"/>
</dbReference>
<dbReference type="InterPro" id="IPR001452">
    <property type="entry name" value="SH3_domain"/>
</dbReference>
<accession>A0A2Z7ADF0</accession>
<dbReference type="PANTHER" id="PTHR12121:SF68">
    <property type="entry name" value="CARBON CATABOLITE REPRESSOR PROTEIN 4 HOMOLOG 4-RELATED"/>
    <property type="match status" value="1"/>
</dbReference>
<dbReference type="Gene3D" id="2.30.30.40">
    <property type="entry name" value="SH3 Domains"/>
    <property type="match status" value="1"/>
</dbReference>
<dbReference type="Pfam" id="PF03372">
    <property type="entry name" value="Exo_endo_phos"/>
    <property type="match status" value="1"/>
</dbReference>
<dbReference type="InterPro" id="IPR036028">
    <property type="entry name" value="SH3-like_dom_sf"/>
</dbReference>
<dbReference type="SMART" id="SM00326">
    <property type="entry name" value="SH3"/>
    <property type="match status" value="1"/>
</dbReference>
<dbReference type="Gene3D" id="1.20.1270.60">
    <property type="entry name" value="Arfaptin homology (AH) domain/BAR domain"/>
    <property type="match status" value="1"/>
</dbReference>
<dbReference type="OrthoDB" id="6019202at2759"/>
<dbReference type="Gene3D" id="3.60.10.10">
    <property type="entry name" value="Endonuclease/exonuclease/phosphatase"/>
    <property type="match status" value="1"/>
</dbReference>
<keyword evidence="1 2" id="KW-0728">SH3 domain</keyword>
<dbReference type="InterPro" id="IPR036691">
    <property type="entry name" value="Endo/exonu/phosph_ase_sf"/>
</dbReference>
<dbReference type="InterPro" id="IPR050410">
    <property type="entry name" value="CCR4/nocturin_mRNA_transcr"/>
</dbReference>
<evidence type="ECO:0000259" key="4">
    <source>
        <dbReference type="PROSITE" id="PS50002"/>
    </source>
</evidence>
<name>A0A2Z7ADF0_9LAMI</name>
<dbReference type="GO" id="GO:0000175">
    <property type="term" value="F:3'-5'-RNA exonuclease activity"/>
    <property type="evidence" value="ECO:0007669"/>
    <property type="project" value="TreeGrafter"/>
</dbReference>
<reference evidence="5 6" key="1">
    <citation type="journal article" date="2015" name="Proc. Natl. Acad. Sci. U.S.A.">
        <title>The resurrection genome of Boea hygrometrica: A blueprint for survival of dehydration.</title>
        <authorList>
            <person name="Xiao L."/>
            <person name="Yang G."/>
            <person name="Zhang L."/>
            <person name="Yang X."/>
            <person name="Zhao S."/>
            <person name="Ji Z."/>
            <person name="Zhou Q."/>
            <person name="Hu M."/>
            <person name="Wang Y."/>
            <person name="Chen M."/>
            <person name="Xu Y."/>
            <person name="Jin H."/>
            <person name="Xiao X."/>
            <person name="Hu G."/>
            <person name="Bao F."/>
            <person name="Hu Y."/>
            <person name="Wan P."/>
            <person name="Li L."/>
            <person name="Deng X."/>
            <person name="Kuang T."/>
            <person name="Xiang C."/>
            <person name="Zhu J.K."/>
            <person name="Oliver M.J."/>
            <person name="He Y."/>
        </authorList>
    </citation>
    <scope>NUCLEOTIDE SEQUENCE [LARGE SCALE GENOMIC DNA]</scope>
    <source>
        <strain evidence="6">cv. XS01</strain>
    </source>
</reference>